<keyword evidence="4" id="KW-0813">Transport</keyword>
<evidence type="ECO:0000256" key="8">
    <source>
        <dbReference type="ARBA" id="ARBA00022679"/>
    </source>
</evidence>
<protein>
    <recommendedName>
        <fullName evidence="3">Multiphosphoryl transfer protein</fullName>
    </recommendedName>
</protein>
<feature type="domain" description="PTS EIIA type-2" evidence="11">
    <location>
        <begin position="2"/>
        <end position="142"/>
    </location>
</feature>
<dbReference type="Pfam" id="PF00381">
    <property type="entry name" value="PTS-HPr"/>
    <property type="match status" value="2"/>
</dbReference>
<evidence type="ECO:0000256" key="9">
    <source>
        <dbReference type="ARBA" id="ARBA00022683"/>
    </source>
</evidence>
<keyword evidence="14" id="KW-1185">Reference proteome</keyword>
<keyword evidence="8" id="KW-0808">Transferase</keyword>
<dbReference type="InterPro" id="IPR016152">
    <property type="entry name" value="PTrfase/Anion_transptr"/>
</dbReference>
<evidence type="ECO:0000256" key="1">
    <source>
        <dbReference type="ARBA" id="ARBA00003136"/>
    </source>
</evidence>
<dbReference type="PROSITE" id="PS00372">
    <property type="entry name" value="PTS_EIIA_TYPE_2_HIS"/>
    <property type="match status" value="1"/>
</dbReference>
<dbReference type="Proteomes" id="UP000188820">
    <property type="component" value="Unassembled WGS sequence"/>
</dbReference>
<accession>A0ABX3KWT8</accession>
<dbReference type="SUPFAM" id="SSF55804">
    <property type="entry name" value="Phoshotransferase/anion transport protein"/>
    <property type="match status" value="2"/>
</dbReference>
<dbReference type="PRINTS" id="PR00107">
    <property type="entry name" value="PHOSPHOCPHPR"/>
</dbReference>
<evidence type="ECO:0000313" key="14">
    <source>
        <dbReference type="Proteomes" id="UP000188820"/>
    </source>
</evidence>
<feature type="domain" description="HPr" evidence="12">
    <location>
        <begin position="287"/>
        <end position="377"/>
    </location>
</feature>
<keyword evidence="5" id="KW-0963">Cytoplasm</keyword>
<dbReference type="NCBIfam" id="NF010351">
    <property type="entry name" value="PRK13779.1"/>
    <property type="match status" value="1"/>
</dbReference>
<dbReference type="CDD" id="cd00211">
    <property type="entry name" value="PTS_IIA_fru"/>
    <property type="match status" value="1"/>
</dbReference>
<dbReference type="PROSITE" id="PS00589">
    <property type="entry name" value="PTS_HPR_SER"/>
    <property type="match status" value="1"/>
</dbReference>
<evidence type="ECO:0000313" key="13">
    <source>
        <dbReference type="EMBL" id="OOF67928.1"/>
    </source>
</evidence>
<dbReference type="InterPro" id="IPR001020">
    <property type="entry name" value="PTS_HPr_His_P_site"/>
</dbReference>
<comment type="subcellular location">
    <subcellularLocation>
        <location evidence="2">Cytoplasm</location>
    </subcellularLocation>
</comment>
<name>A0ABX3KWT8_9PAST</name>
<evidence type="ECO:0000256" key="2">
    <source>
        <dbReference type="ARBA" id="ARBA00004496"/>
    </source>
</evidence>
<keyword evidence="6" id="KW-0597">Phosphoprotein</keyword>
<comment type="function">
    <text evidence="1">The phosphoenolpyruvate-dependent sugar phosphotransferase system (sugar PTS), a major carbohydrate active transport system, catalyzes the phosphorylation of incoming sugar substrates concomitantly with their translocation across the cell membrane. The enzyme II FruAB PTS system is involved in fructose transport.</text>
</comment>
<dbReference type="NCBIfam" id="NF008319">
    <property type="entry name" value="PRK11109.1"/>
    <property type="match status" value="1"/>
</dbReference>
<evidence type="ECO:0000256" key="6">
    <source>
        <dbReference type="ARBA" id="ARBA00022553"/>
    </source>
</evidence>
<comment type="caution">
    <text evidence="13">The sequence shown here is derived from an EMBL/GenBank/DDBJ whole genome shotgun (WGS) entry which is preliminary data.</text>
</comment>
<feature type="domain" description="HPr" evidence="12">
    <location>
        <begin position="411"/>
        <end position="500"/>
    </location>
</feature>
<dbReference type="InterPro" id="IPR002114">
    <property type="entry name" value="PTS_HPr_Ser_P_site"/>
</dbReference>
<keyword evidence="9" id="KW-0598">Phosphotransferase system</keyword>
<dbReference type="InterPro" id="IPR050893">
    <property type="entry name" value="Sugar_PTS"/>
</dbReference>
<dbReference type="InterPro" id="IPR000032">
    <property type="entry name" value="HPr-like"/>
</dbReference>
<dbReference type="SUPFAM" id="SSF55594">
    <property type="entry name" value="HPr-like"/>
    <property type="match status" value="2"/>
</dbReference>
<evidence type="ECO:0000256" key="7">
    <source>
        <dbReference type="ARBA" id="ARBA00022597"/>
    </source>
</evidence>
<dbReference type="PANTHER" id="PTHR30181">
    <property type="entry name" value="MANNITOL PERMEASE IIC COMPONENT"/>
    <property type="match status" value="1"/>
</dbReference>
<keyword evidence="7" id="KW-0762">Sugar transport</keyword>
<reference evidence="13 14" key="1">
    <citation type="submission" date="2016-10" db="EMBL/GenBank/DDBJ databases">
        <title>Rodentibacter gen. nov. and new species.</title>
        <authorList>
            <person name="Christensen H."/>
        </authorList>
    </citation>
    <scope>NUCLEOTIDE SEQUENCE [LARGE SCALE GENOMIC DNA]</scope>
    <source>
        <strain evidence="13 14">1998236014</strain>
    </source>
</reference>
<dbReference type="Gene3D" id="3.40.930.10">
    <property type="entry name" value="Mannitol-specific EII, Chain A"/>
    <property type="match status" value="1"/>
</dbReference>
<dbReference type="Gene3D" id="3.30.1340.10">
    <property type="entry name" value="HPr-like"/>
    <property type="match status" value="2"/>
</dbReference>
<evidence type="ECO:0000256" key="3">
    <source>
        <dbReference type="ARBA" id="ARBA00015565"/>
    </source>
</evidence>
<keyword evidence="10" id="KW-0418">Kinase</keyword>
<dbReference type="PROSITE" id="PS51094">
    <property type="entry name" value="PTS_EIIA_TYPE_2"/>
    <property type="match status" value="1"/>
</dbReference>
<dbReference type="PROSITE" id="PS51350">
    <property type="entry name" value="PTS_HPR_DOM"/>
    <property type="match status" value="2"/>
</dbReference>
<dbReference type="InterPro" id="IPR035895">
    <property type="entry name" value="HPr-like_sf"/>
</dbReference>
<dbReference type="RefSeq" id="WP_077464152.1">
    <property type="nucleotide sequence ID" value="NZ_MLAA01000037.1"/>
</dbReference>
<gene>
    <name evidence="13" type="ORF">BKG89_08760</name>
</gene>
<dbReference type="InterPro" id="IPR016258">
    <property type="entry name" value="FruB"/>
</dbReference>
<dbReference type="PANTHER" id="PTHR30181:SF3">
    <property type="entry name" value="MULTIPHOSPHORYL TRANSFER PROTEIN"/>
    <property type="match status" value="1"/>
</dbReference>
<evidence type="ECO:0000256" key="4">
    <source>
        <dbReference type="ARBA" id="ARBA00022448"/>
    </source>
</evidence>
<evidence type="ECO:0000259" key="11">
    <source>
        <dbReference type="PROSITE" id="PS51094"/>
    </source>
</evidence>
<organism evidence="13 14">
    <name type="scientific">Rodentibacter caecimuris</name>
    <dbReference type="NCBI Taxonomy" id="1796644"/>
    <lineage>
        <taxon>Bacteria</taxon>
        <taxon>Pseudomonadati</taxon>
        <taxon>Pseudomonadota</taxon>
        <taxon>Gammaproteobacteria</taxon>
        <taxon>Pasteurellales</taxon>
        <taxon>Pasteurellaceae</taxon>
        <taxon>Rodentibacter</taxon>
    </lineage>
</organism>
<dbReference type="CDD" id="cd00367">
    <property type="entry name" value="PTS-HPr_like"/>
    <property type="match status" value="2"/>
</dbReference>
<evidence type="ECO:0000259" key="12">
    <source>
        <dbReference type="PROSITE" id="PS51350"/>
    </source>
</evidence>
<sequence length="500" mass="53342">MLNLSESNIHLNSVASSKQQAIEMVAQALENAGYVDIGYLQGMLDREQQTSTFLGNGIAIPHGTLETRSMVKSTGVQVFQFPQGIEWGEGNTAFVVIGIAARSNEHLTLLRQLTQVLGDEQACEKLASLQNLAQFKAILTGESSFSVNAETISLDIETKSLLTLTAINAGKLQQQSAVENSFVSEIISNAALPLGQGLWITDSTLGNVQNALAFSRVKQPFEHNGKQISGVISISVVNDQVNDILAKLLDNSIQQTLLSGNLSQILTALNGEKSTTTETTNNTGLLTVVGTFTIRNEHGLHARPSAVLVNEVKKFNSKISVQNLTRNSEPVSAKSLMKIVALGATQGNRLRFVAEGEDAQQAIENLAKSIEQGLGEDVSSAPPIEPDKIEIINQTNQAQTAPEDNSLPANAIEAVFVIHNEHGLHARPTSALVNEVKKYNASIAVQNLDRLTPLVSAKSVIKIVSLGVVKGHRLRFVATGEEAQKALNGIGAAIASGLGE</sequence>
<dbReference type="EMBL" id="MLAA01000037">
    <property type="protein sequence ID" value="OOF67928.1"/>
    <property type="molecule type" value="Genomic_DNA"/>
</dbReference>
<dbReference type="Pfam" id="PF00359">
    <property type="entry name" value="PTS_EIIA_2"/>
    <property type="match status" value="1"/>
</dbReference>
<dbReference type="NCBIfam" id="TIGR01003">
    <property type="entry name" value="PTS_HPr_family"/>
    <property type="match status" value="2"/>
</dbReference>
<proteinExistence type="predicted"/>
<dbReference type="PIRSF" id="PIRSF000690">
    <property type="entry name" value="Fruc_PTS_diPryltransf"/>
    <property type="match status" value="1"/>
</dbReference>
<evidence type="ECO:0000256" key="10">
    <source>
        <dbReference type="ARBA" id="ARBA00022777"/>
    </source>
</evidence>
<dbReference type="PROSITE" id="PS00369">
    <property type="entry name" value="PTS_HPR_HIS"/>
    <property type="match status" value="2"/>
</dbReference>
<evidence type="ECO:0000256" key="5">
    <source>
        <dbReference type="ARBA" id="ARBA00022490"/>
    </source>
</evidence>
<dbReference type="InterPro" id="IPR002178">
    <property type="entry name" value="PTS_EIIA_type-2_dom"/>
</dbReference>